<reference evidence="1" key="1">
    <citation type="submission" date="2018-04" db="EMBL/GenBank/DDBJ databases">
        <title>Whole genome sequencing of Hypsizygus marmoreus.</title>
        <authorList>
            <person name="Choi I.-G."/>
            <person name="Min B."/>
            <person name="Kim J.-G."/>
            <person name="Kim S."/>
            <person name="Oh Y.-L."/>
            <person name="Kong W.-S."/>
            <person name="Park H."/>
            <person name="Jeong J."/>
            <person name="Song E.-S."/>
        </authorList>
    </citation>
    <scope>NUCLEOTIDE SEQUENCE [LARGE SCALE GENOMIC DNA]</scope>
    <source>
        <strain evidence="1">51987-8</strain>
    </source>
</reference>
<dbReference type="OrthoDB" id="10039611at2759"/>
<dbReference type="AlphaFoldDB" id="A0A369JJ72"/>
<organism evidence="1 2">
    <name type="scientific">Hypsizygus marmoreus</name>
    <name type="common">White beech mushroom</name>
    <name type="synonym">Agaricus marmoreus</name>
    <dbReference type="NCBI Taxonomy" id="39966"/>
    <lineage>
        <taxon>Eukaryota</taxon>
        <taxon>Fungi</taxon>
        <taxon>Dikarya</taxon>
        <taxon>Basidiomycota</taxon>
        <taxon>Agaricomycotina</taxon>
        <taxon>Agaricomycetes</taxon>
        <taxon>Agaricomycetidae</taxon>
        <taxon>Agaricales</taxon>
        <taxon>Tricholomatineae</taxon>
        <taxon>Lyophyllaceae</taxon>
        <taxon>Hypsizygus</taxon>
    </lineage>
</organism>
<keyword evidence="2" id="KW-1185">Reference proteome</keyword>
<dbReference type="Proteomes" id="UP000076154">
    <property type="component" value="Unassembled WGS sequence"/>
</dbReference>
<dbReference type="EMBL" id="LUEZ02000058">
    <property type="protein sequence ID" value="RDB20617.1"/>
    <property type="molecule type" value="Genomic_DNA"/>
</dbReference>
<dbReference type="InParanoid" id="A0A369JJ72"/>
<sequence length="276" mass="31811">MIADFVSADMGWLRSKDGTHNPHRVMKPGKNRDRYFMNEDILEQANEAMDICKDDYPEYEHVFVYDNAPSHLKRAEESLSARKMPRNLKTWLIQITKCDAQGNPVYNADGTYQKVDISMCDATFNGQPQPLYFHLTHPRAGEFKGMAQILEERGFETKDLLAQCKDFKCAPPALDCCCRQLLFNQPDFQDGETLLKATCRARESSHEDILVTNVLAALDAVPLESMRWFAIRSCRFMHAYSLRLNRRQAAWASRKYRGHRVLLETILADLEKASMH</sequence>
<proteinExistence type="predicted"/>
<name>A0A369JJ72_HYPMA</name>
<evidence type="ECO:0000313" key="2">
    <source>
        <dbReference type="Proteomes" id="UP000076154"/>
    </source>
</evidence>
<comment type="caution">
    <text evidence="1">The sequence shown here is derived from an EMBL/GenBank/DDBJ whole genome shotgun (WGS) entry which is preliminary data.</text>
</comment>
<evidence type="ECO:0000313" key="1">
    <source>
        <dbReference type="EMBL" id="RDB20617.1"/>
    </source>
</evidence>
<protein>
    <submittedName>
        <fullName evidence="1">Uncharacterized protein</fullName>
    </submittedName>
</protein>
<accession>A0A369JJ72</accession>
<gene>
    <name evidence="1" type="ORF">Hypma_012315</name>
</gene>